<accession>A0A1J0VRM9</accession>
<evidence type="ECO:0008006" key="3">
    <source>
        <dbReference type="Google" id="ProtNLM"/>
    </source>
</evidence>
<dbReference type="Proteomes" id="UP000183810">
    <property type="component" value="Chromosome"/>
</dbReference>
<evidence type="ECO:0000313" key="2">
    <source>
        <dbReference type="Proteomes" id="UP000183810"/>
    </source>
</evidence>
<protein>
    <recommendedName>
        <fullName evidence="3">Transposase</fullName>
    </recommendedName>
</protein>
<keyword evidence="2" id="KW-1185">Reference proteome</keyword>
<dbReference type="RefSeq" id="WP_071927866.1">
    <property type="nucleotide sequence ID" value="NZ_CP018082.1"/>
</dbReference>
<name>A0A1J0VRM9_9NOCA</name>
<reference evidence="1" key="1">
    <citation type="submission" date="2016-11" db="EMBL/GenBank/DDBJ databases">
        <authorList>
            <person name="Jaros S."/>
            <person name="Januszkiewicz K."/>
            <person name="Wedrychowicz H."/>
        </authorList>
    </citation>
    <scope>NUCLEOTIDE SEQUENCE [LARGE SCALE GENOMIC DNA]</scope>
    <source>
        <strain evidence="1">Y48</strain>
    </source>
</reference>
<evidence type="ECO:0000313" key="1">
    <source>
        <dbReference type="EMBL" id="APE34685.1"/>
    </source>
</evidence>
<dbReference type="KEGG" id="nsl:BOX37_12785"/>
<dbReference type="AlphaFoldDB" id="A0A1J0VRM9"/>
<proteinExistence type="predicted"/>
<dbReference type="EMBL" id="CP018082">
    <property type="protein sequence ID" value="APE34685.1"/>
    <property type="molecule type" value="Genomic_DNA"/>
</dbReference>
<sequence length="101" mass="11735">MKYQVSWHTVDEAAGSAWSTERKRYPRRESKVDQYAAIIDAILLADLDAPRKQRHTVRRIHARLIDERSMADVSYGRLRAYVAERKPQIAVASVSARNRQR</sequence>
<organism evidence="1 2">
    <name type="scientific">Nocardia mangyaensis</name>
    <dbReference type="NCBI Taxonomy" id="2213200"/>
    <lineage>
        <taxon>Bacteria</taxon>
        <taxon>Bacillati</taxon>
        <taxon>Actinomycetota</taxon>
        <taxon>Actinomycetes</taxon>
        <taxon>Mycobacteriales</taxon>
        <taxon>Nocardiaceae</taxon>
        <taxon>Nocardia</taxon>
    </lineage>
</organism>
<gene>
    <name evidence="1" type="ORF">BOX37_12785</name>
</gene>